<dbReference type="GO" id="GO:0004673">
    <property type="term" value="F:protein histidine kinase activity"/>
    <property type="evidence" value="ECO:0007669"/>
    <property type="project" value="UniProtKB-EC"/>
</dbReference>
<accession>A0ABV6IHJ3</accession>
<dbReference type="EC" id="2.7.13.3" evidence="3"/>
<dbReference type="RefSeq" id="WP_390213923.1">
    <property type="nucleotide sequence ID" value="NZ_JBHLXJ010000017.1"/>
</dbReference>
<dbReference type="SUPFAM" id="SSF55874">
    <property type="entry name" value="ATPase domain of HSP90 chaperone/DNA topoisomerase II/histidine kinase"/>
    <property type="match status" value="1"/>
</dbReference>
<keyword evidence="1" id="KW-0472">Membrane</keyword>
<name>A0ABV6IHJ3_9BURK</name>
<dbReference type="PANTHER" id="PTHR34220">
    <property type="entry name" value="SENSOR HISTIDINE KINASE YPDA"/>
    <property type="match status" value="1"/>
</dbReference>
<sequence length="493" mass="55396">MLINSLKTKQTLPSASFALFVVLGTCLGCIFTSISYSIWIFISFAIVYQASFLSWIEKNLRDKSGRGKLYSFCFKLQTQSFFKSFVFWGAMFGSLCLIDLIAEDASNIKHFDVAQISLVLVAILKISFVTSISVAFWQVHTLSSKDSKWFNFAEVDFSQESIKLHAGKNSLCNRLEHYLQALNEKGTPKFSRMFFESDTKIRKRFEGDNLRFELTWLFCPVTVGISVHSNQSENAEIHITYQMKRASFSFGFFPNPVDVQALKTYLKTYVINPMQDELSLTGAISKQDELRKSAIEMQLRTLQAQIEPHFLFNTLANLRQMYRVSNEAGEDMLNHLISYLRSSVEEFRSESSTVEKEMDLALHYLAIMKIRMGDRLSYSFIIGDSLNTAEFPSAMLISLVENAIKHGLSSKVGGKLIISAHQENQHLKVTVEDNGPGFSSVGGTGVGLSNIRQRLDGLYGDKAWLEVGALHAGGFVSSIIIPLNALVQKNTIA</sequence>
<evidence type="ECO:0000313" key="4">
    <source>
        <dbReference type="Proteomes" id="UP001589844"/>
    </source>
</evidence>
<feature type="transmembrane region" description="Helical" evidence="1">
    <location>
        <begin position="38"/>
        <end position="56"/>
    </location>
</feature>
<keyword evidence="1" id="KW-0812">Transmembrane</keyword>
<keyword evidence="3" id="KW-0418">Kinase</keyword>
<organism evidence="3 4">
    <name type="scientific">Undibacterium danionis</name>
    <dbReference type="NCBI Taxonomy" id="1812100"/>
    <lineage>
        <taxon>Bacteria</taxon>
        <taxon>Pseudomonadati</taxon>
        <taxon>Pseudomonadota</taxon>
        <taxon>Betaproteobacteria</taxon>
        <taxon>Burkholderiales</taxon>
        <taxon>Oxalobacteraceae</taxon>
        <taxon>Undibacterium</taxon>
    </lineage>
</organism>
<evidence type="ECO:0000313" key="3">
    <source>
        <dbReference type="EMBL" id="MFC0351304.1"/>
    </source>
</evidence>
<dbReference type="PANTHER" id="PTHR34220:SF9">
    <property type="entry name" value="SIGNAL TRANSDUCTION HISTIDINE KINASE INTERNAL REGION DOMAIN-CONTAINING PROTEIN"/>
    <property type="match status" value="1"/>
</dbReference>
<keyword evidence="3" id="KW-0808">Transferase</keyword>
<feature type="transmembrane region" description="Helical" evidence="1">
    <location>
        <begin position="85"/>
        <end position="102"/>
    </location>
</feature>
<comment type="caution">
    <text evidence="3">The sequence shown here is derived from an EMBL/GenBank/DDBJ whole genome shotgun (WGS) entry which is preliminary data.</text>
</comment>
<evidence type="ECO:0000256" key="1">
    <source>
        <dbReference type="SAM" id="Phobius"/>
    </source>
</evidence>
<dbReference type="InterPro" id="IPR050640">
    <property type="entry name" value="Bact_2-comp_sensor_kinase"/>
</dbReference>
<dbReference type="InterPro" id="IPR010559">
    <property type="entry name" value="Sig_transdc_His_kin_internal"/>
</dbReference>
<keyword evidence="4" id="KW-1185">Reference proteome</keyword>
<feature type="transmembrane region" description="Helical" evidence="1">
    <location>
        <begin position="114"/>
        <end position="137"/>
    </location>
</feature>
<dbReference type="EMBL" id="JBHLXJ010000017">
    <property type="protein sequence ID" value="MFC0351304.1"/>
    <property type="molecule type" value="Genomic_DNA"/>
</dbReference>
<keyword evidence="1" id="KW-1133">Transmembrane helix</keyword>
<dbReference type="SMART" id="SM00387">
    <property type="entry name" value="HATPase_c"/>
    <property type="match status" value="1"/>
</dbReference>
<dbReference type="Pfam" id="PF02518">
    <property type="entry name" value="HATPase_c"/>
    <property type="match status" value="1"/>
</dbReference>
<gene>
    <name evidence="3" type="ORF">ACFFJH_15905</name>
</gene>
<dbReference type="Proteomes" id="UP001589844">
    <property type="component" value="Unassembled WGS sequence"/>
</dbReference>
<evidence type="ECO:0000259" key="2">
    <source>
        <dbReference type="SMART" id="SM00387"/>
    </source>
</evidence>
<dbReference type="Gene3D" id="3.30.565.10">
    <property type="entry name" value="Histidine kinase-like ATPase, C-terminal domain"/>
    <property type="match status" value="1"/>
</dbReference>
<dbReference type="InterPro" id="IPR036890">
    <property type="entry name" value="HATPase_C_sf"/>
</dbReference>
<reference evidence="3 4" key="1">
    <citation type="submission" date="2024-09" db="EMBL/GenBank/DDBJ databases">
        <authorList>
            <person name="Sun Q."/>
            <person name="Mori K."/>
        </authorList>
    </citation>
    <scope>NUCLEOTIDE SEQUENCE [LARGE SCALE GENOMIC DNA]</scope>
    <source>
        <strain evidence="3 4">CCM 8677</strain>
    </source>
</reference>
<dbReference type="Pfam" id="PF06580">
    <property type="entry name" value="His_kinase"/>
    <property type="match status" value="1"/>
</dbReference>
<proteinExistence type="predicted"/>
<protein>
    <submittedName>
        <fullName evidence="3">Sensor histidine kinase</fullName>
        <ecNumber evidence="3">2.7.13.3</ecNumber>
    </submittedName>
</protein>
<feature type="domain" description="Histidine kinase/HSP90-like ATPase" evidence="2">
    <location>
        <begin position="387"/>
        <end position="485"/>
    </location>
</feature>
<dbReference type="InterPro" id="IPR003594">
    <property type="entry name" value="HATPase_dom"/>
</dbReference>